<gene>
    <name evidence="1" type="ORF">UFOVP384_21</name>
</gene>
<reference evidence="1" key="1">
    <citation type="submission" date="2020-05" db="EMBL/GenBank/DDBJ databases">
        <authorList>
            <person name="Chiriac C."/>
            <person name="Salcher M."/>
            <person name="Ghai R."/>
            <person name="Kavagutti S V."/>
        </authorList>
    </citation>
    <scope>NUCLEOTIDE SEQUENCE</scope>
</reference>
<evidence type="ECO:0000313" key="1">
    <source>
        <dbReference type="EMBL" id="CAB5223271.1"/>
    </source>
</evidence>
<sequence length="93" mass="10240">MENLQLNNFNESIAYCEAMGLSKCLAAYADECSGEGIMAIGFNPNSGYVYIALENGISICSSFANTVEFLVTDSFNGNEEFYETYEEAEENVN</sequence>
<name>A0A6J7WZ27_9CAUD</name>
<proteinExistence type="predicted"/>
<protein>
    <submittedName>
        <fullName evidence="1">Uncharacterized protein</fullName>
    </submittedName>
</protein>
<dbReference type="EMBL" id="LR798320">
    <property type="protein sequence ID" value="CAB5223271.1"/>
    <property type="molecule type" value="Genomic_DNA"/>
</dbReference>
<accession>A0A6J7WZ27</accession>
<organism evidence="1">
    <name type="scientific">uncultured Caudovirales phage</name>
    <dbReference type="NCBI Taxonomy" id="2100421"/>
    <lineage>
        <taxon>Viruses</taxon>
        <taxon>Duplodnaviria</taxon>
        <taxon>Heunggongvirae</taxon>
        <taxon>Uroviricota</taxon>
        <taxon>Caudoviricetes</taxon>
        <taxon>Peduoviridae</taxon>
        <taxon>Maltschvirus</taxon>
        <taxon>Maltschvirus maltsch</taxon>
    </lineage>
</organism>